<evidence type="ECO:0000313" key="2">
    <source>
        <dbReference type="EMBL" id="SNR52272.1"/>
    </source>
</evidence>
<dbReference type="GO" id="GO:0016747">
    <property type="term" value="F:acyltransferase activity, transferring groups other than amino-acyl groups"/>
    <property type="evidence" value="ECO:0007669"/>
    <property type="project" value="InterPro"/>
</dbReference>
<keyword evidence="2" id="KW-0808">Transferase</keyword>
<accession>A0A238X0N0</accession>
<dbReference type="EMBL" id="FZNQ01000012">
    <property type="protein sequence ID" value="SNR52272.1"/>
    <property type="molecule type" value="Genomic_DNA"/>
</dbReference>
<dbReference type="PANTHER" id="PTHR43072:SF52">
    <property type="entry name" value="GCN5-RELATED N-ACETYLTRANSFERASE"/>
    <property type="match status" value="1"/>
</dbReference>
<dbReference type="SUPFAM" id="SSF55729">
    <property type="entry name" value="Acyl-CoA N-acyltransferases (Nat)"/>
    <property type="match status" value="1"/>
</dbReference>
<name>A0A238X0N0_HALVU</name>
<sequence length="244" mass="27785">MELTQRVSIENRDRKDIYAYIERRGSVSADQVCRELGFDEHAFGHHLAVLRRDGYVRRVGDDLEIAFDTDNGVTHEGADTRYTIRTARQADLGGLIGVLRQVAEDGSYIEAETVADLLDFEEALNRHNEVSSRMFFVATVEDQVVGWVHLDLPEADKLKHTARLTVGVMEEYRGQGIGEKLLEKGSSWAREIGFEKLYNSIPATNEGAMAFLESHGWYEEAVRRDHYRIDGEYVDEVMMAVDLR</sequence>
<reference evidence="2 3" key="1">
    <citation type="submission" date="2017-06" db="EMBL/GenBank/DDBJ databases">
        <authorList>
            <person name="Kim H.J."/>
            <person name="Triplett B.A."/>
        </authorList>
    </citation>
    <scope>NUCLEOTIDE SEQUENCE [LARGE SCALE GENOMIC DNA]</scope>
    <source>
        <strain evidence="2 3">DSM 8800</strain>
    </source>
</reference>
<dbReference type="Gene3D" id="1.10.10.10">
    <property type="entry name" value="Winged helix-like DNA-binding domain superfamily/Winged helix DNA-binding domain"/>
    <property type="match status" value="1"/>
</dbReference>
<proteinExistence type="predicted"/>
<dbReference type="Pfam" id="PF00583">
    <property type="entry name" value="Acetyltransf_1"/>
    <property type="match status" value="1"/>
</dbReference>
<dbReference type="InterPro" id="IPR036390">
    <property type="entry name" value="WH_DNA-bd_sf"/>
</dbReference>
<dbReference type="Proteomes" id="UP000198397">
    <property type="component" value="Unassembled WGS sequence"/>
</dbReference>
<dbReference type="InterPro" id="IPR016181">
    <property type="entry name" value="Acyl_CoA_acyltransferase"/>
</dbReference>
<dbReference type="CDD" id="cd04301">
    <property type="entry name" value="NAT_SF"/>
    <property type="match status" value="1"/>
</dbReference>
<dbReference type="OrthoDB" id="55684at2157"/>
<gene>
    <name evidence="2" type="ORF">SAMN06264855_11216</name>
</gene>
<feature type="domain" description="N-acetyltransferase" evidence="1">
    <location>
        <begin position="82"/>
        <end position="244"/>
    </location>
</feature>
<dbReference type="SUPFAM" id="SSF46785">
    <property type="entry name" value="Winged helix' DNA-binding domain"/>
    <property type="match status" value="1"/>
</dbReference>
<dbReference type="AlphaFoldDB" id="A0A238X0N0"/>
<evidence type="ECO:0000313" key="3">
    <source>
        <dbReference type="Proteomes" id="UP000198397"/>
    </source>
</evidence>
<keyword evidence="2" id="KW-0012">Acyltransferase</keyword>
<keyword evidence="3" id="KW-1185">Reference proteome</keyword>
<dbReference type="RefSeq" id="WP_089385171.1">
    <property type="nucleotide sequence ID" value="NZ_FZNQ01000012.1"/>
</dbReference>
<protein>
    <submittedName>
        <fullName evidence="2">L-amino acid N-acyltransferase YncA</fullName>
    </submittedName>
</protein>
<evidence type="ECO:0000259" key="1">
    <source>
        <dbReference type="PROSITE" id="PS51186"/>
    </source>
</evidence>
<dbReference type="InterPro" id="IPR036388">
    <property type="entry name" value="WH-like_DNA-bd_sf"/>
</dbReference>
<dbReference type="PANTHER" id="PTHR43072">
    <property type="entry name" value="N-ACETYLTRANSFERASE"/>
    <property type="match status" value="1"/>
</dbReference>
<organism evidence="2 3">
    <name type="scientific">Halorubrum vacuolatum</name>
    <name type="common">Natronobacterium vacuolatum</name>
    <dbReference type="NCBI Taxonomy" id="63740"/>
    <lineage>
        <taxon>Archaea</taxon>
        <taxon>Methanobacteriati</taxon>
        <taxon>Methanobacteriota</taxon>
        <taxon>Stenosarchaea group</taxon>
        <taxon>Halobacteria</taxon>
        <taxon>Halobacteriales</taxon>
        <taxon>Haloferacaceae</taxon>
        <taxon>Halorubrum</taxon>
    </lineage>
</organism>
<dbReference type="PROSITE" id="PS51186">
    <property type="entry name" value="GNAT"/>
    <property type="match status" value="1"/>
</dbReference>
<dbReference type="InterPro" id="IPR000182">
    <property type="entry name" value="GNAT_dom"/>
</dbReference>
<dbReference type="Gene3D" id="3.40.630.30">
    <property type="match status" value="1"/>
</dbReference>